<proteinExistence type="predicted"/>
<keyword evidence="1" id="KW-0472">Membrane</keyword>
<keyword evidence="1" id="KW-0812">Transmembrane</keyword>
<evidence type="ECO:0000313" key="2">
    <source>
        <dbReference type="EMBL" id="STY45526.1"/>
    </source>
</evidence>
<evidence type="ECO:0000256" key="1">
    <source>
        <dbReference type="SAM" id="Phobius"/>
    </source>
</evidence>
<feature type="transmembrane region" description="Helical" evidence="1">
    <location>
        <begin position="14"/>
        <end position="36"/>
    </location>
</feature>
<gene>
    <name evidence="2" type="ORF">NCTC10815_02906</name>
</gene>
<sequence length="45" mass="5252">MNLVLASEFNFTDVIWSILAPLILIFLIAGITAYFIQRRKKKRIN</sequence>
<dbReference type="AlphaFoldDB" id="A0A378MJ63"/>
<name>A0A378MJ63_LISGR</name>
<reference evidence="2 3" key="1">
    <citation type="submission" date="2018-06" db="EMBL/GenBank/DDBJ databases">
        <authorList>
            <consortium name="Pathogen Informatics"/>
            <person name="Doyle S."/>
        </authorList>
    </citation>
    <scope>NUCLEOTIDE SEQUENCE [LARGE SCALE GENOMIC DNA]</scope>
    <source>
        <strain evidence="3">NCTC 10815</strain>
    </source>
</reference>
<organism evidence="2 3">
    <name type="scientific">Listeria grayi</name>
    <name type="common">Listeria murrayi</name>
    <dbReference type="NCBI Taxonomy" id="1641"/>
    <lineage>
        <taxon>Bacteria</taxon>
        <taxon>Bacillati</taxon>
        <taxon>Bacillota</taxon>
        <taxon>Bacilli</taxon>
        <taxon>Bacillales</taxon>
        <taxon>Listeriaceae</taxon>
        <taxon>Listeria</taxon>
    </lineage>
</organism>
<dbReference type="RefSeq" id="WP_172465235.1">
    <property type="nucleotide sequence ID" value="NZ_UGPG01000001.1"/>
</dbReference>
<accession>A0A378MJ63</accession>
<protein>
    <submittedName>
        <fullName evidence="2">Uncharacterized protein</fullName>
    </submittedName>
</protein>
<keyword evidence="1" id="KW-1133">Transmembrane helix</keyword>
<dbReference type="EMBL" id="UGPG01000001">
    <property type="protein sequence ID" value="STY45526.1"/>
    <property type="molecule type" value="Genomic_DNA"/>
</dbReference>
<evidence type="ECO:0000313" key="3">
    <source>
        <dbReference type="Proteomes" id="UP000254879"/>
    </source>
</evidence>
<dbReference type="Proteomes" id="UP000254879">
    <property type="component" value="Unassembled WGS sequence"/>
</dbReference>